<dbReference type="FunFam" id="3.40.50.620:FF:000115">
    <property type="entry name" value="tRNA-specific 2-thiouridylase MnmA"/>
    <property type="match status" value="1"/>
</dbReference>
<feature type="domain" description="tRNA-specific 2-thiouridylase MnmA-like central" evidence="12">
    <location>
        <begin position="209"/>
        <end position="271"/>
    </location>
</feature>
<dbReference type="PANTHER" id="PTHR11933:SF5">
    <property type="entry name" value="MITOCHONDRIAL TRNA-SPECIFIC 2-THIOURIDYLASE 1"/>
    <property type="match status" value="1"/>
</dbReference>
<keyword evidence="2 10" id="KW-0820">tRNA-binding</keyword>
<keyword evidence="6 10" id="KW-0067">ATP-binding</keyword>
<feature type="binding site" evidence="10">
    <location>
        <begin position="8"/>
        <end position="15"/>
    </location>
    <ligand>
        <name>ATP</name>
        <dbReference type="ChEBI" id="CHEBI:30616"/>
    </ligand>
</feature>
<comment type="catalytic activity">
    <reaction evidence="9 10">
        <text>S-sulfanyl-L-cysteinyl-[protein] + uridine(34) in tRNA + AH2 + ATP = 2-thiouridine(34) in tRNA + L-cysteinyl-[protein] + A + AMP + diphosphate + H(+)</text>
        <dbReference type="Rhea" id="RHEA:47032"/>
        <dbReference type="Rhea" id="RHEA-COMP:10131"/>
        <dbReference type="Rhea" id="RHEA-COMP:11726"/>
        <dbReference type="Rhea" id="RHEA-COMP:11727"/>
        <dbReference type="Rhea" id="RHEA-COMP:11728"/>
        <dbReference type="ChEBI" id="CHEBI:13193"/>
        <dbReference type="ChEBI" id="CHEBI:15378"/>
        <dbReference type="ChEBI" id="CHEBI:17499"/>
        <dbReference type="ChEBI" id="CHEBI:29950"/>
        <dbReference type="ChEBI" id="CHEBI:30616"/>
        <dbReference type="ChEBI" id="CHEBI:33019"/>
        <dbReference type="ChEBI" id="CHEBI:61963"/>
        <dbReference type="ChEBI" id="CHEBI:65315"/>
        <dbReference type="ChEBI" id="CHEBI:87170"/>
        <dbReference type="ChEBI" id="CHEBI:456215"/>
        <dbReference type="EC" id="2.8.1.13"/>
    </reaction>
</comment>
<feature type="domain" description="tRNA-specific 2-thiouridylase MnmA-like C-terminal" evidence="11">
    <location>
        <begin position="280"/>
        <end position="354"/>
    </location>
</feature>
<dbReference type="FunFam" id="2.40.30.10:FF:000023">
    <property type="entry name" value="tRNA-specific 2-thiouridylase MnmA"/>
    <property type="match status" value="1"/>
</dbReference>
<sequence length="355" mass="39523">MSKKILLGMSGGVDSSVAALLLQRQGYEVTGVTMRLRPDEYMCTSQSGGCCSLDDIDDARRVCYRLGIEHLVMNFTEEFERDVIEPFAKDYQAGRTPNPCINCNRYLKFEEMLRRAQQLGFDAVATGHYAIVRQNQNGRWLLYRSPAGKDQSYVLYSMTQRQLAHTLFPLGELEKPEVRRMAQEAGLPVAKKPDSQEICFVENKDYAGFIRRYTGKEPPAGDFVDAGGRVLGRHKGITHYTVGQRKGLGVSFPQPMYVNAIDAGHNRIVLGPEGSQYASELAAGDLNWIAFDEPPAELHVQAKVRYQARPAAARVLPDGEEKVRVLFDEPQRAVTPGQAVVFYQDDLVVGGGTIL</sequence>
<evidence type="ECO:0000313" key="14">
    <source>
        <dbReference type="Proteomes" id="UP000754750"/>
    </source>
</evidence>
<dbReference type="RefSeq" id="WP_020072647.1">
    <property type="nucleotide sequence ID" value="NZ_JBKWRC010000002.1"/>
</dbReference>
<feature type="binding site" evidence="10">
    <location>
        <position position="34"/>
    </location>
    <ligand>
        <name>ATP</name>
        <dbReference type="ChEBI" id="CHEBI:30616"/>
    </ligand>
</feature>
<dbReference type="EC" id="2.8.1.13" evidence="10"/>
<dbReference type="InterPro" id="IPR004506">
    <property type="entry name" value="MnmA-like"/>
</dbReference>
<dbReference type="GO" id="GO:0005737">
    <property type="term" value="C:cytoplasm"/>
    <property type="evidence" value="ECO:0007669"/>
    <property type="project" value="UniProtKB-SubCell"/>
</dbReference>
<dbReference type="GO" id="GO:0002143">
    <property type="term" value="P:tRNA wobble position uridine thiolation"/>
    <property type="evidence" value="ECO:0007669"/>
    <property type="project" value="TreeGrafter"/>
</dbReference>
<comment type="function">
    <text evidence="10">Catalyzes the 2-thiolation of uridine at the wobble position (U34) of tRNA, leading to the formation of s(2)U34.</text>
</comment>
<feature type="active site" description="Cysteine persulfide intermediate" evidence="10">
    <location>
        <position position="199"/>
    </location>
</feature>
<dbReference type="GO" id="GO:0005524">
    <property type="term" value="F:ATP binding"/>
    <property type="evidence" value="ECO:0007669"/>
    <property type="project" value="UniProtKB-KW"/>
</dbReference>
<feature type="site" description="Interaction with tRNA" evidence="10">
    <location>
        <position position="128"/>
    </location>
</feature>
<dbReference type="HAMAP" id="MF_00144">
    <property type="entry name" value="tRNA_thiouridyl_MnmA"/>
    <property type="match status" value="1"/>
</dbReference>
<dbReference type="PANTHER" id="PTHR11933">
    <property type="entry name" value="TRNA 5-METHYLAMINOMETHYL-2-THIOURIDYLATE -METHYLTRANSFERASE"/>
    <property type="match status" value="1"/>
</dbReference>
<feature type="site" description="Interaction with tRNA" evidence="10">
    <location>
        <position position="338"/>
    </location>
</feature>
<comment type="caution">
    <text evidence="10">Lacks conserved residue(s) required for the propagation of feature annotation.</text>
</comment>
<dbReference type="Gene3D" id="2.30.30.280">
    <property type="entry name" value="Adenine nucleotide alpha hydrolases-like domains"/>
    <property type="match status" value="1"/>
</dbReference>
<feature type="region of interest" description="Interaction with tRNA" evidence="10">
    <location>
        <begin position="149"/>
        <end position="151"/>
    </location>
</feature>
<proteinExistence type="inferred from homology"/>
<dbReference type="CDD" id="cd01998">
    <property type="entry name" value="MnmA_TRMU-like"/>
    <property type="match status" value="1"/>
</dbReference>
<dbReference type="Proteomes" id="UP000754750">
    <property type="component" value="Unassembled WGS sequence"/>
</dbReference>
<organism evidence="13 14">
    <name type="scientific">Faecalispora sporosphaeroides</name>
    <dbReference type="NCBI Taxonomy" id="1549"/>
    <lineage>
        <taxon>Bacteria</taxon>
        <taxon>Bacillati</taxon>
        <taxon>Bacillota</taxon>
        <taxon>Clostridia</taxon>
        <taxon>Eubacteriales</taxon>
        <taxon>Oscillospiraceae</taxon>
        <taxon>Faecalispora</taxon>
    </lineage>
</organism>
<feature type="binding site" evidence="10">
    <location>
        <position position="127"/>
    </location>
    <ligand>
        <name>ATP</name>
        <dbReference type="ChEBI" id="CHEBI:30616"/>
    </ligand>
</feature>
<keyword evidence="1 10" id="KW-0963">Cytoplasm</keyword>
<evidence type="ECO:0000256" key="3">
    <source>
        <dbReference type="ARBA" id="ARBA00022679"/>
    </source>
</evidence>
<dbReference type="Pfam" id="PF03054">
    <property type="entry name" value="tRNA_Me_trans"/>
    <property type="match status" value="1"/>
</dbReference>
<keyword evidence="8" id="KW-1015">Disulfide bond</keyword>
<evidence type="ECO:0000313" key="13">
    <source>
        <dbReference type="EMBL" id="MBE6833403.1"/>
    </source>
</evidence>
<protein>
    <recommendedName>
        <fullName evidence="10">tRNA-specific 2-thiouridylase MnmA</fullName>
        <ecNumber evidence="10">2.8.1.13</ecNumber>
    </recommendedName>
</protein>
<evidence type="ECO:0000256" key="2">
    <source>
        <dbReference type="ARBA" id="ARBA00022555"/>
    </source>
</evidence>
<comment type="subcellular location">
    <subcellularLocation>
        <location evidence="10">Cytoplasm</location>
    </subcellularLocation>
</comment>
<dbReference type="GO" id="GO:0000049">
    <property type="term" value="F:tRNA binding"/>
    <property type="evidence" value="ECO:0007669"/>
    <property type="project" value="UniProtKB-KW"/>
</dbReference>
<evidence type="ECO:0000259" key="12">
    <source>
        <dbReference type="Pfam" id="PF20259"/>
    </source>
</evidence>
<dbReference type="NCBIfam" id="NF001138">
    <property type="entry name" value="PRK00143.1"/>
    <property type="match status" value="1"/>
</dbReference>
<dbReference type="NCBIfam" id="TIGR00420">
    <property type="entry name" value="trmU"/>
    <property type="match status" value="1"/>
</dbReference>
<evidence type="ECO:0000256" key="10">
    <source>
        <dbReference type="HAMAP-Rule" id="MF_00144"/>
    </source>
</evidence>
<gene>
    <name evidence="10 13" type="primary">mnmA</name>
    <name evidence="13" type="ORF">E7512_07475</name>
</gene>
<evidence type="ECO:0000256" key="1">
    <source>
        <dbReference type="ARBA" id="ARBA00022490"/>
    </source>
</evidence>
<dbReference type="Gene3D" id="3.40.50.620">
    <property type="entry name" value="HUPs"/>
    <property type="match status" value="1"/>
</dbReference>
<comment type="caution">
    <text evidence="13">The sequence shown here is derived from an EMBL/GenBank/DDBJ whole genome shotgun (WGS) entry which is preliminary data.</text>
</comment>
<reference evidence="13" key="1">
    <citation type="submission" date="2019-04" db="EMBL/GenBank/DDBJ databases">
        <title>Evolution of Biomass-Degrading Anaerobic Consortia Revealed by Metagenomics.</title>
        <authorList>
            <person name="Peng X."/>
        </authorList>
    </citation>
    <scope>NUCLEOTIDE SEQUENCE</scope>
    <source>
        <strain evidence="13">SIG551</strain>
    </source>
</reference>
<evidence type="ECO:0000256" key="7">
    <source>
        <dbReference type="ARBA" id="ARBA00022884"/>
    </source>
</evidence>
<dbReference type="InterPro" id="IPR023382">
    <property type="entry name" value="MnmA-like_central_sf"/>
</dbReference>
<evidence type="ECO:0000256" key="8">
    <source>
        <dbReference type="ARBA" id="ARBA00023157"/>
    </source>
</evidence>
<name>A0A928KSW4_9FIRM</name>
<dbReference type="Gene3D" id="2.40.30.10">
    <property type="entry name" value="Translation factors"/>
    <property type="match status" value="1"/>
</dbReference>
<keyword evidence="5 10" id="KW-0547">Nucleotide-binding</keyword>
<evidence type="ECO:0000256" key="5">
    <source>
        <dbReference type="ARBA" id="ARBA00022741"/>
    </source>
</evidence>
<dbReference type="InterPro" id="IPR046884">
    <property type="entry name" value="MnmA-like_central"/>
</dbReference>
<evidence type="ECO:0000256" key="6">
    <source>
        <dbReference type="ARBA" id="ARBA00022840"/>
    </source>
</evidence>
<feature type="active site" description="Nucleophile" evidence="10">
    <location>
        <position position="103"/>
    </location>
</feature>
<feature type="region of interest" description="Interaction with tRNA" evidence="10">
    <location>
        <begin position="305"/>
        <end position="306"/>
    </location>
</feature>
<dbReference type="InterPro" id="IPR014729">
    <property type="entry name" value="Rossmann-like_a/b/a_fold"/>
</dbReference>
<dbReference type="AlphaFoldDB" id="A0A928KSW4"/>
<keyword evidence="4 10" id="KW-0819">tRNA processing</keyword>
<comment type="similarity">
    <text evidence="10">Belongs to the MnmA/TRMU family.</text>
</comment>
<accession>A0A928KSW4</accession>
<dbReference type="Pfam" id="PF20258">
    <property type="entry name" value="tRNA_Me_trans_C"/>
    <property type="match status" value="1"/>
</dbReference>
<dbReference type="SUPFAM" id="SSF52402">
    <property type="entry name" value="Adenine nucleotide alpha hydrolases-like"/>
    <property type="match status" value="1"/>
</dbReference>
<evidence type="ECO:0000256" key="9">
    <source>
        <dbReference type="ARBA" id="ARBA00051542"/>
    </source>
</evidence>
<dbReference type="InterPro" id="IPR046885">
    <property type="entry name" value="MnmA-like_C"/>
</dbReference>
<keyword evidence="7 10" id="KW-0694">RNA-binding</keyword>
<evidence type="ECO:0000256" key="4">
    <source>
        <dbReference type="ARBA" id="ARBA00022694"/>
    </source>
</evidence>
<keyword evidence="3 10" id="KW-0808">Transferase</keyword>
<dbReference type="EMBL" id="SVNY01000003">
    <property type="protein sequence ID" value="MBE6833403.1"/>
    <property type="molecule type" value="Genomic_DNA"/>
</dbReference>
<dbReference type="Pfam" id="PF20259">
    <property type="entry name" value="tRNA_Me_trans_M"/>
    <property type="match status" value="1"/>
</dbReference>
<dbReference type="GO" id="GO:0103016">
    <property type="term" value="F:tRNA-uridine 2-sulfurtransferase activity"/>
    <property type="evidence" value="ECO:0007669"/>
    <property type="project" value="UniProtKB-EC"/>
</dbReference>
<evidence type="ECO:0000259" key="11">
    <source>
        <dbReference type="Pfam" id="PF20258"/>
    </source>
</evidence>